<organism evidence="6 7">
    <name type="scientific">Candidatus Thermofonsia Clade 3 bacterium</name>
    <dbReference type="NCBI Taxonomy" id="2364212"/>
    <lineage>
        <taxon>Bacteria</taxon>
        <taxon>Bacillati</taxon>
        <taxon>Chloroflexota</taxon>
        <taxon>Candidatus Thermofontia</taxon>
        <taxon>Candidatus Thermofonsia Clade 3</taxon>
    </lineage>
</organism>
<dbReference type="PANTHER" id="PTHR35534">
    <property type="entry name" value="50S RIBOSOMAL PROTEIN L32"/>
    <property type="match status" value="1"/>
</dbReference>
<evidence type="ECO:0000256" key="5">
    <source>
        <dbReference type="HAMAP-Rule" id="MF_00340"/>
    </source>
</evidence>
<evidence type="ECO:0000256" key="4">
    <source>
        <dbReference type="ARBA" id="ARBA00035178"/>
    </source>
</evidence>
<evidence type="ECO:0000256" key="1">
    <source>
        <dbReference type="ARBA" id="ARBA00008560"/>
    </source>
</evidence>
<accession>A0A2M8QGK0</accession>
<reference evidence="6 7" key="1">
    <citation type="submission" date="2017-11" db="EMBL/GenBank/DDBJ databases">
        <title>Evolution of Phototrophy in the Chloroflexi Phylum Driven by Horizontal Gene Transfer.</title>
        <authorList>
            <person name="Ward L.M."/>
            <person name="Hemp J."/>
            <person name="Shih P.M."/>
            <person name="Mcglynn S.E."/>
            <person name="Fischer W."/>
        </authorList>
    </citation>
    <scope>NUCLEOTIDE SEQUENCE [LARGE SCALE GENOMIC DNA]</scope>
    <source>
        <strain evidence="6">JP3_7</strain>
    </source>
</reference>
<dbReference type="SUPFAM" id="SSF57829">
    <property type="entry name" value="Zn-binding ribosomal proteins"/>
    <property type="match status" value="1"/>
</dbReference>
<gene>
    <name evidence="5" type="primary">rpmF</name>
    <name evidence="6" type="ORF">CUN48_01155</name>
</gene>
<dbReference type="HAMAP" id="MF_00340">
    <property type="entry name" value="Ribosomal_bL32"/>
    <property type="match status" value="1"/>
</dbReference>
<evidence type="ECO:0000256" key="2">
    <source>
        <dbReference type="ARBA" id="ARBA00022980"/>
    </source>
</evidence>
<keyword evidence="2 5" id="KW-0689">Ribosomal protein</keyword>
<evidence type="ECO:0000256" key="3">
    <source>
        <dbReference type="ARBA" id="ARBA00023274"/>
    </source>
</evidence>
<dbReference type="InterPro" id="IPR044957">
    <property type="entry name" value="Ribosomal_bL32_bact"/>
</dbReference>
<proteinExistence type="inferred from homology"/>
<dbReference type="EMBL" id="PGTN01000004">
    <property type="protein sequence ID" value="PJF48898.1"/>
    <property type="molecule type" value="Genomic_DNA"/>
</dbReference>
<comment type="caution">
    <text evidence="6">The sequence shown here is derived from an EMBL/GenBank/DDBJ whole genome shotgun (WGS) entry which is preliminary data.</text>
</comment>
<dbReference type="InterPro" id="IPR011332">
    <property type="entry name" value="Ribosomal_zn-bd"/>
</dbReference>
<dbReference type="GO" id="GO:0003735">
    <property type="term" value="F:structural constituent of ribosome"/>
    <property type="evidence" value="ECO:0007669"/>
    <property type="project" value="InterPro"/>
</dbReference>
<dbReference type="PANTHER" id="PTHR35534:SF1">
    <property type="entry name" value="LARGE RIBOSOMAL SUBUNIT PROTEIN BL32"/>
    <property type="match status" value="1"/>
</dbReference>
<sequence>MGPLPKRKLSWGRTHRRRAHDHLTPVQLIACDNCGEMKPPHIVCPACGYYKGRLVVRIGDDAKDDKK</sequence>
<name>A0A2M8QGK0_9CHLR</name>
<dbReference type="GO" id="GO:0015934">
    <property type="term" value="C:large ribosomal subunit"/>
    <property type="evidence" value="ECO:0007669"/>
    <property type="project" value="InterPro"/>
</dbReference>
<dbReference type="GO" id="GO:0006412">
    <property type="term" value="P:translation"/>
    <property type="evidence" value="ECO:0007669"/>
    <property type="project" value="UniProtKB-UniRule"/>
</dbReference>
<dbReference type="InterPro" id="IPR002677">
    <property type="entry name" value="Ribosomal_bL32"/>
</dbReference>
<evidence type="ECO:0000313" key="6">
    <source>
        <dbReference type="EMBL" id="PJF48898.1"/>
    </source>
</evidence>
<keyword evidence="3 5" id="KW-0687">Ribonucleoprotein</keyword>
<dbReference type="NCBIfam" id="TIGR01031">
    <property type="entry name" value="rpmF_bact"/>
    <property type="match status" value="1"/>
</dbReference>
<dbReference type="Proteomes" id="UP000230790">
    <property type="component" value="Unassembled WGS sequence"/>
</dbReference>
<comment type="similarity">
    <text evidence="1 5">Belongs to the bacterial ribosomal protein bL32 family.</text>
</comment>
<protein>
    <recommendedName>
        <fullName evidence="4 5">Large ribosomal subunit protein bL32</fullName>
    </recommendedName>
</protein>
<dbReference type="Pfam" id="PF01783">
    <property type="entry name" value="Ribosomal_L32p"/>
    <property type="match status" value="1"/>
</dbReference>
<dbReference type="AlphaFoldDB" id="A0A2M8QGK0"/>
<evidence type="ECO:0000313" key="7">
    <source>
        <dbReference type="Proteomes" id="UP000230790"/>
    </source>
</evidence>